<comment type="caution">
    <text evidence="1">The sequence shown here is derived from an EMBL/GenBank/DDBJ whole genome shotgun (WGS) entry which is preliminary data.</text>
</comment>
<dbReference type="Proteomes" id="UP000612349">
    <property type="component" value="Unassembled WGS sequence"/>
</dbReference>
<reference evidence="1" key="2">
    <citation type="submission" date="2020-09" db="EMBL/GenBank/DDBJ databases">
        <authorList>
            <person name="Sun Q."/>
            <person name="Zhou Y."/>
        </authorList>
    </citation>
    <scope>NUCLEOTIDE SEQUENCE</scope>
    <source>
        <strain evidence="1">CGMCC 1.15360</strain>
    </source>
</reference>
<evidence type="ECO:0000313" key="1">
    <source>
        <dbReference type="EMBL" id="GGD78723.1"/>
    </source>
</evidence>
<organism evidence="1 2">
    <name type="scientific">Croceicoccus mobilis</name>
    <dbReference type="NCBI Taxonomy" id="1703339"/>
    <lineage>
        <taxon>Bacteria</taxon>
        <taxon>Pseudomonadati</taxon>
        <taxon>Pseudomonadota</taxon>
        <taxon>Alphaproteobacteria</taxon>
        <taxon>Sphingomonadales</taxon>
        <taxon>Erythrobacteraceae</taxon>
        <taxon>Croceicoccus</taxon>
    </lineage>
</organism>
<keyword evidence="2" id="KW-1185">Reference proteome</keyword>
<name>A0A917DWQ6_9SPHN</name>
<dbReference type="RefSeq" id="WP_156521840.1">
    <property type="nucleotide sequence ID" value="NZ_BMIP01000007.1"/>
</dbReference>
<evidence type="ECO:0000313" key="2">
    <source>
        <dbReference type="Proteomes" id="UP000612349"/>
    </source>
</evidence>
<reference evidence="1" key="1">
    <citation type="journal article" date="2014" name="Int. J. Syst. Evol. Microbiol.">
        <title>Complete genome sequence of Corynebacterium casei LMG S-19264T (=DSM 44701T), isolated from a smear-ripened cheese.</title>
        <authorList>
            <consortium name="US DOE Joint Genome Institute (JGI-PGF)"/>
            <person name="Walter F."/>
            <person name="Albersmeier A."/>
            <person name="Kalinowski J."/>
            <person name="Ruckert C."/>
        </authorList>
    </citation>
    <scope>NUCLEOTIDE SEQUENCE</scope>
    <source>
        <strain evidence="1">CGMCC 1.15360</strain>
    </source>
</reference>
<dbReference type="AlphaFoldDB" id="A0A917DWQ6"/>
<sequence length="292" mass="33589">MSASEDQCIGQDQPDAELAHDLATLRPQQLRTKYKAEADSHRAMRQRSHDGRIIDPAWDTLAGFLSDMGRKPSPAHSIDRLDSGNPRYGPGLCRWATKAEQTRNRRNTILVNWLGQEMTLAEFASAIGKDYGRVYYRHSKGDPLHEIAEEDAPVSSTFLPARFQDDAEAAEKWRSDYAAWRSRVIRSRRKYALPEVFEIVTLSCDCRTAERWLRKKGYFELSSDEVEEAEQLREGPYGRMYRLGPEAIREAARALIRNAPSVAVKIIGPPPLKHWDLWRWERWFMGRSVADE</sequence>
<gene>
    <name evidence="1" type="ORF">GCM10010990_30750</name>
</gene>
<dbReference type="EMBL" id="BMIP01000007">
    <property type="protein sequence ID" value="GGD78723.1"/>
    <property type="molecule type" value="Genomic_DNA"/>
</dbReference>
<protein>
    <submittedName>
        <fullName evidence="1">Uncharacterized protein</fullName>
    </submittedName>
</protein>
<accession>A0A917DWQ6</accession>
<proteinExistence type="predicted"/>
<dbReference type="OrthoDB" id="7181366at2"/>